<feature type="domain" description="DUF2281" evidence="1">
    <location>
        <begin position="9"/>
        <end position="36"/>
    </location>
</feature>
<name>A0A7G9ZBZ8_9EURY</name>
<evidence type="ECO:0000259" key="1">
    <source>
        <dbReference type="Pfam" id="PF10047"/>
    </source>
</evidence>
<accession>A0A7G9ZBZ8</accession>
<gene>
    <name evidence="2" type="ORF">OHAEDELL_00009</name>
</gene>
<dbReference type="InterPro" id="IPR018739">
    <property type="entry name" value="DUF2281"/>
</dbReference>
<reference evidence="2" key="1">
    <citation type="submission" date="2020-06" db="EMBL/GenBank/DDBJ databases">
        <title>Unique genomic features of the anaerobic methanotrophic archaea.</title>
        <authorList>
            <person name="Chadwick G.L."/>
            <person name="Skennerton C.T."/>
            <person name="Laso-Perez R."/>
            <person name="Leu A.O."/>
            <person name="Speth D.R."/>
            <person name="Yu H."/>
            <person name="Morgan-Lang C."/>
            <person name="Hatzenpichler R."/>
            <person name="Goudeau D."/>
            <person name="Malmstrom R."/>
            <person name="Brazelton W.J."/>
            <person name="Woyke T."/>
            <person name="Hallam S.J."/>
            <person name="Tyson G.W."/>
            <person name="Wegener G."/>
            <person name="Boetius A."/>
            <person name="Orphan V."/>
        </authorList>
    </citation>
    <scope>NUCLEOTIDE SEQUENCE</scope>
</reference>
<protein>
    <recommendedName>
        <fullName evidence="1">DUF2281 domain-containing protein</fullName>
    </recommendedName>
</protein>
<proteinExistence type="predicted"/>
<sequence>MTVYEATAAKIRELPEPLIQEVSDFVDFLQMKRDNTRWQLWTLFKEALEIAESDFADYLPNLENYENRLARGEIKW</sequence>
<dbReference type="AlphaFoldDB" id="A0A7G9ZBZ8"/>
<dbReference type="EMBL" id="MT631702">
    <property type="protein sequence ID" value="QNO57782.1"/>
    <property type="molecule type" value="Genomic_DNA"/>
</dbReference>
<dbReference type="Pfam" id="PF10047">
    <property type="entry name" value="DUF2281"/>
    <property type="match status" value="1"/>
</dbReference>
<organism evidence="2">
    <name type="scientific">Candidatus Methanophaga sp. ANME-1 ERB7</name>
    <dbReference type="NCBI Taxonomy" id="2759913"/>
    <lineage>
        <taxon>Archaea</taxon>
        <taxon>Methanobacteriati</taxon>
        <taxon>Methanobacteriota</taxon>
        <taxon>Stenosarchaea group</taxon>
        <taxon>Methanomicrobia</taxon>
        <taxon>Candidatus Methanophagales</taxon>
        <taxon>Candidatus Methanophagaceae</taxon>
        <taxon>Candidatus Methanophaga</taxon>
    </lineage>
</organism>
<evidence type="ECO:0000313" key="2">
    <source>
        <dbReference type="EMBL" id="QNO57782.1"/>
    </source>
</evidence>